<evidence type="ECO:0000313" key="3">
    <source>
        <dbReference type="Proteomes" id="UP000094455"/>
    </source>
</evidence>
<feature type="compositionally biased region" description="Low complexity" evidence="1">
    <location>
        <begin position="243"/>
        <end position="258"/>
    </location>
</feature>
<feature type="compositionally biased region" description="Low complexity" evidence="1">
    <location>
        <begin position="175"/>
        <end position="188"/>
    </location>
</feature>
<accession>A0A1E3NUE1</accession>
<dbReference type="RefSeq" id="XP_019020371.1">
    <property type="nucleotide sequence ID" value="XM_019165131.1"/>
</dbReference>
<feature type="region of interest" description="Disordered" evidence="1">
    <location>
        <begin position="565"/>
        <end position="590"/>
    </location>
</feature>
<sequence>MNMVNYPQPPPPPPPPPPPHPSNSYYFPPGGGNYQPSPNQTNQSIPYNLYNNPTNQHFQQSNENIVSKMNYNPVNNSGSPNGHQPFSIASPISNYQVTPQVQQLYLPLHQSVASPSHMASSSTSLQGTNQQIPPFSYVSQQNKYSQAYHYQYPIPHNFSSVPPINSEPLTGNNSIPIYNSNSSSSTSIRGGVKMKKNMPPSQIQTRSPPQPQAFSPKADLLKNPNLQPGPGSDQRQLLSPHTQQLSIQQQQKYQQYQSHMPLPPYEPSQSTHFAALPPPSQFPSQTRTQGQMPLPHLTPKYPDSNMQDQRMTGFVRGYGYQATPHITNNNPYGYTNNENEVSPHNGMKREYEEGAFLHGEKQSSIAGVIYNSSAVFKRLKPSLSEEESEVIYKEETNRSQGRPFSSNLTGRFIFHDNLKSLLNHVDKKNNNNFVVYDMSKHGKSSKQLNEKQENHEKQDTTKSQVKHGEATEDGQSTIKKIKKPVIKYSKEGQQITQMLFKNLKESLSNNDVVRMGIINDKLNSEVSMEALDNFLDCTHDDIMKIDGYREQFTPVQKTISYNPKCKTKQAKKEETSTDEAGDADDKSDKKTKDKRFNFHTLIKENMGLDEYVFVKTIRDNNGHILKLETIKPPVDRDGKFSYTSEWLKRRICYPRYKGGMNLHLLGPSFNFILYNDIKMLLWDIKEEILSRDEKDLDRILSQSDIVVDDDLKEKLFGNKVVYTQTLDR</sequence>
<protein>
    <submittedName>
        <fullName evidence="2">Uncharacterized protein</fullName>
    </submittedName>
</protein>
<keyword evidence="3" id="KW-1185">Reference proteome</keyword>
<dbReference type="EMBL" id="KV454001">
    <property type="protein sequence ID" value="ODQ49258.1"/>
    <property type="molecule type" value="Genomic_DNA"/>
</dbReference>
<organism evidence="2 3">
    <name type="scientific">Pichia membranifaciens NRRL Y-2026</name>
    <dbReference type="NCBI Taxonomy" id="763406"/>
    <lineage>
        <taxon>Eukaryota</taxon>
        <taxon>Fungi</taxon>
        <taxon>Dikarya</taxon>
        <taxon>Ascomycota</taxon>
        <taxon>Saccharomycotina</taxon>
        <taxon>Pichiomycetes</taxon>
        <taxon>Pichiales</taxon>
        <taxon>Pichiaceae</taxon>
        <taxon>Pichia</taxon>
    </lineage>
</organism>
<evidence type="ECO:0000256" key="1">
    <source>
        <dbReference type="SAM" id="MobiDB-lite"/>
    </source>
</evidence>
<feature type="compositionally biased region" description="Polar residues" evidence="1">
    <location>
        <begin position="233"/>
        <end position="242"/>
    </location>
</feature>
<feature type="region of interest" description="Disordered" evidence="1">
    <location>
        <begin position="440"/>
        <end position="475"/>
    </location>
</feature>
<feature type="region of interest" description="Disordered" evidence="1">
    <location>
        <begin position="1"/>
        <end position="49"/>
    </location>
</feature>
<feature type="region of interest" description="Disordered" evidence="1">
    <location>
        <begin position="175"/>
        <end position="290"/>
    </location>
</feature>
<dbReference type="Proteomes" id="UP000094455">
    <property type="component" value="Unassembled WGS sequence"/>
</dbReference>
<dbReference type="SUPFAM" id="SSF101447">
    <property type="entry name" value="Formin homology 2 domain (FH2 domain)"/>
    <property type="match status" value="1"/>
</dbReference>
<gene>
    <name evidence="2" type="ORF">PICMEDRAFT_9735</name>
</gene>
<feature type="compositionally biased region" description="Basic and acidic residues" evidence="1">
    <location>
        <begin position="448"/>
        <end position="470"/>
    </location>
</feature>
<reference evidence="2 3" key="1">
    <citation type="journal article" date="2016" name="Proc. Natl. Acad. Sci. U.S.A.">
        <title>Comparative genomics of biotechnologically important yeasts.</title>
        <authorList>
            <person name="Riley R."/>
            <person name="Haridas S."/>
            <person name="Wolfe K.H."/>
            <person name="Lopes M.R."/>
            <person name="Hittinger C.T."/>
            <person name="Goeker M."/>
            <person name="Salamov A.A."/>
            <person name="Wisecaver J.H."/>
            <person name="Long T.M."/>
            <person name="Calvey C.H."/>
            <person name="Aerts A.L."/>
            <person name="Barry K.W."/>
            <person name="Choi C."/>
            <person name="Clum A."/>
            <person name="Coughlan A.Y."/>
            <person name="Deshpande S."/>
            <person name="Douglass A.P."/>
            <person name="Hanson S.J."/>
            <person name="Klenk H.-P."/>
            <person name="LaButti K.M."/>
            <person name="Lapidus A."/>
            <person name="Lindquist E.A."/>
            <person name="Lipzen A.M."/>
            <person name="Meier-Kolthoff J.P."/>
            <person name="Ohm R.A."/>
            <person name="Otillar R.P."/>
            <person name="Pangilinan J.L."/>
            <person name="Peng Y."/>
            <person name="Rokas A."/>
            <person name="Rosa C.A."/>
            <person name="Scheuner C."/>
            <person name="Sibirny A.A."/>
            <person name="Slot J.C."/>
            <person name="Stielow J.B."/>
            <person name="Sun H."/>
            <person name="Kurtzman C.P."/>
            <person name="Blackwell M."/>
            <person name="Grigoriev I.V."/>
            <person name="Jeffries T.W."/>
        </authorList>
    </citation>
    <scope>NUCLEOTIDE SEQUENCE [LARGE SCALE GENOMIC DNA]</scope>
    <source>
        <strain evidence="2 3">NRRL Y-2026</strain>
    </source>
</reference>
<name>A0A1E3NUE1_9ASCO</name>
<dbReference type="AlphaFoldDB" id="A0A1E3NUE1"/>
<feature type="compositionally biased region" description="Pro residues" evidence="1">
    <location>
        <begin position="7"/>
        <end position="21"/>
    </location>
</feature>
<feature type="compositionally biased region" description="Polar residues" evidence="1">
    <location>
        <begin position="34"/>
        <end position="49"/>
    </location>
</feature>
<dbReference type="GeneID" id="30181818"/>
<dbReference type="STRING" id="763406.A0A1E3NUE1"/>
<proteinExistence type="predicted"/>
<evidence type="ECO:0000313" key="2">
    <source>
        <dbReference type="EMBL" id="ODQ49258.1"/>
    </source>
</evidence>
<dbReference type="OrthoDB" id="4097087at2759"/>